<sequence>MFPIQKEKKELQESLNQLNYFEDIIQLSEVQMNQQDNLNYYLIMLNIIKLQTYSKIQNKQFKIQWKIILLNCHHYYKQKNEFVNNYIYKLKQKTPSLSRICFNHKKEIIMIDMDTENKKIEDRLVFVDCIFENP</sequence>
<dbReference type="EMBL" id="CAJJDM010000429">
    <property type="protein sequence ID" value="CAD8120135.1"/>
    <property type="molecule type" value="Genomic_DNA"/>
</dbReference>
<evidence type="ECO:0000313" key="1">
    <source>
        <dbReference type="EMBL" id="CAD8120135.1"/>
    </source>
</evidence>
<dbReference type="Proteomes" id="UP000688137">
    <property type="component" value="Unassembled WGS sequence"/>
</dbReference>
<evidence type="ECO:0000313" key="2">
    <source>
        <dbReference type="Proteomes" id="UP000688137"/>
    </source>
</evidence>
<gene>
    <name evidence="1" type="ORF">PPRIM_AZ9-3.1.T4200001</name>
</gene>
<organism evidence="1 2">
    <name type="scientific">Paramecium primaurelia</name>
    <dbReference type="NCBI Taxonomy" id="5886"/>
    <lineage>
        <taxon>Eukaryota</taxon>
        <taxon>Sar</taxon>
        <taxon>Alveolata</taxon>
        <taxon>Ciliophora</taxon>
        <taxon>Intramacronucleata</taxon>
        <taxon>Oligohymenophorea</taxon>
        <taxon>Peniculida</taxon>
        <taxon>Parameciidae</taxon>
        <taxon>Paramecium</taxon>
    </lineage>
</organism>
<reference evidence="1" key="1">
    <citation type="submission" date="2021-01" db="EMBL/GenBank/DDBJ databases">
        <authorList>
            <consortium name="Genoscope - CEA"/>
            <person name="William W."/>
        </authorList>
    </citation>
    <scope>NUCLEOTIDE SEQUENCE</scope>
</reference>
<protein>
    <submittedName>
        <fullName evidence="1">Uncharacterized protein</fullName>
    </submittedName>
</protein>
<comment type="caution">
    <text evidence="1">The sequence shown here is derived from an EMBL/GenBank/DDBJ whole genome shotgun (WGS) entry which is preliminary data.</text>
</comment>
<dbReference type="AlphaFoldDB" id="A0A8S1QYC7"/>
<name>A0A8S1QYC7_PARPR</name>
<accession>A0A8S1QYC7</accession>
<proteinExistence type="predicted"/>
<keyword evidence="2" id="KW-1185">Reference proteome</keyword>
<dbReference type="OMA" id="IILLNCH"/>